<dbReference type="SMART" id="SM00360">
    <property type="entry name" value="RRM"/>
    <property type="match status" value="1"/>
</dbReference>
<dbReference type="PANTHER" id="PTHR11176:SF61">
    <property type="entry name" value="SRA STEM-LOOP INTERACTING RNA BINDING PROTEIN"/>
    <property type="match status" value="1"/>
</dbReference>
<name>A0AAX6NUI9_HETGA</name>
<dbReference type="InterPro" id="IPR012677">
    <property type="entry name" value="Nucleotide-bd_a/b_plait_sf"/>
</dbReference>
<dbReference type="AlphaFoldDB" id="A0AAX6NUI9"/>
<keyword evidence="1 2" id="KW-0694">RNA-binding</keyword>
<evidence type="ECO:0000313" key="4">
    <source>
        <dbReference type="Proteomes" id="UP000694906"/>
    </source>
</evidence>
<evidence type="ECO:0000259" key="3">
    <source>
        <dbReference type="PROSITE" id="PS50102"/>
    </source>
</evidence>
<dbReference type="Pfam" id="PF00076">
    <property type="entry name" value="RRM_1"/>
    <property type="match status" value="1"/>
</dbReference>
<reference evidence="5" key="1">
    <citation type="submission" date="2025-08" db="UniProtKB">
        <authorList>
            <consortium name="RefSeq"/>
        </authorList>
    </citation>
    <scope>IDENTIFICATION</scope>
</reference>
<dbReference type="Gene3D" id="3.30.70.330">
    <property type="match status" value="1"/>
</dbReference>
<protein>
    <submittedName>
        <fullName evidence="5">SRA stem-loop-interacting RNA-binding protein, mitochondrial</fullName>
    </submittedName>
</protein>
<dbReference type="CTD" id="81892"/>
<gene>
    <name evidence="5" type="primary">Slirp</name>
</gene>
<evidence type="ECO:0000256" key="2">
    <source>
        <dbReference type="PROSITE-ProRule" id="PRU00176"/>
    </source>
</evidence>
<feature type="domain" description="RRM" evidence="3">
    <location>
        <begin position="19"/>
        <end position="98"/>
    </location>
</feature>
<dbReference type="GO" id="GO:0003723">
    <property type="term" value="F:RNA binding"/>
    <property type="evidence" value="ECO:0007669"/>
    <property type="project" value="UniProtKB-UniRule"/>
</dbReference>
<evidence type="ECO:0000313" key="5">
    <source>
        <dbReference type="RefSeq" id="XP_004837175.1"/>
    </source>
</evidence>
<dbReference type="InterPro" id="IPR035979">
    <property type="entry name" value="RBD_domain_sf"/>
</dbReference>
<dbReference type="SUPFAM" id="SSF54928">
    <property type="entry name" value="RNA-binding domain, RBD"/>
    <property type="match status" value="1"/>
</dbReference>
<accession>A0AAX6NUI9</accession>
<evidence type="ECO:0000256" key="1">
    <source>
        <dbReference type="ARBA" id="ARBA00022884"/>
    </source>
</evidence>
<dbReference type="GeneID" id="101701662"/>
<organism evidence="4 5">
    <name type="scientific">Heterocephalus glaber</name>
    <name type="common">Naked mole rat</name>
    <dbReference type="NCBI Taxonomy" id="10181"/>
    <lineage>
        <taxon>Eukaryota</taxon>
        <taxon>Metazoa</taxon>
        <taxon>Chordata</taxon>
        <taxon>Craniata</taxon>
        <taxon>Vertebrata</taxon>
        <taxon>Euteleostomi</taxon>
        <taxon>Mammalia</taxon>
        <taxon>Eutheria</taxon>
        <taxon>Euarchontoglires</taxon>
        <taxon>Glires</taxon>
        <taxon>Rodentia</taxon>
        <taxon>Hystricomorpha</taxon>
        <taxon>Bathyergidae</taxon>
        <taxon>Heterocephalus</taxon>
    </lineage>
</organism>
<dbReference type="InterPro" id="IPR000504">
    <property type="entry name" value="RRM_dom"/>
</dbReference>
<dbReference type="PROSITE" id="PS50102">
    <property type="entry name" value="RRM"/>
    <property type="match status" value="1"/>
</dbReference>
<dbReference type="RefSeq" id="XP_004837175.1">
    <property type="nucleotide sequence ID" value="XM_004837118.3"/>
</dbReference>
<keyword evidence="4" id="KW-1185">Reference proteome</keyword>
<dbReference type="KEGG" id="hgl:101701662"/>
<dbReference type="Proteomes" id="UP000694906">
    <property type="component" value="Unplaced"/>
</dbReference>
<sequence>MAASVSRGTVALRTNFTRRVAFVWKIPWTATVNELRKHFTQFGHIQKCILPFDKETGFHKGMCWIYFSSSEALQNAVQHENHVIDGVKVHIQVQKPKILQGDQTSDEEKDF</sequence>
<dbReference type="PANTHER" id="PTHR11176">
    <property type="entry name" value="BOULE-RELATED"/>
    <property type="match status" value="1"/>
</dbReference>
<proteinExistence type="predicted"/>